<comment type="similarity">
    <text evidence="1">Belongs to the membrane fusion protein (MFP) (TC 8.A.1) family.</text>
</comment>
<evidence type="ECO:0000256" key="4">
    <source>
        <dbReference type="ARBA" id="ARBA00043263"/>
    </source>
</evidence>
<evidence type="ECO:0000256" key="6">
    <source>
        <dbReference type="SAM" id="MobiDB-lite"/>
    </source>
</evidence>
<dbReference type="GO" id="GO:0016020">
    <property type="term" value="C:membrane"/>
    <property type="evidence" value="ECO:0007669"/>
    <property type="project" value="InterPro"/>
</dbReference>
<evidence type="ECO:0000256" key="5">
    <source>
        <dbReference type="ARBA" id="ARBA00058766"/>
    </source>
</evidence>
<reference evidence="11 12" key="1">
    <citation type="submission" date="2019-02" db="EMBL/GenBank/DDBJ databases">
        <title>Deep-cultivation of Planctomycetes and their phenomic and genomic characterization uncovers novel biology.</title>
        <authorList>
            <person name="Wiegand S."/>
            <person name="Jogler M."/>
            <person name="Boedeker C."/>
            <person name="Pinto D."/>
            <person name="Vollmers J."/>
            <person name="Rivas-Marin E."/>
            <person name="Kohn T."/>
            <person name="Peeters S.H."/>
            <person name="Heuer A."/>
            <person name="Rast P."/>
            <person name="Oberbeckmann S."/>
            <person name="Bunk B."/>
            <person name="Jeske O."/>
            <person name="Meyerdierks A."/>
            <person name="Storesund J.E."/>
            <person name="Kallscheuer N."/>
            <person name="Luecker S."/>
            <person name="Lage O.M."/>
            <person name="Pohl T."/>
            <person name="Merkel B.J."/>
            <person name="Hornburger P."/>
            <person name="Mueller R.-W."/>
            <person name="Bruemmer F."/>
            <person name="Labrenz M."/>
            <person name="Spormann A.M."/>
            <person name="Op den Camp H."/>
            <person name="Overmann J."/>
            <person name="Amann R."/>
            <person name="Jetten M.S.M."/>
            <person name="Mascher T."/>
            <person name="Medema M.H."/>
            <person name="Devos D.P."/>
            <person name="Kaster A.-K."/>
            <person name="Ovreas L."/>
            <person name="Rohde M."/>
            <person name="Galperin M.Y."/>
            <person name="Jogler C."/>
        </authorList>
    </citation>
    <scope>NUCLEOTIDE SEQUENCE [LARGE SCALE GENOMIC DNA]</scope>
    <source>
        <strain evidence="11 12">HG66A1</strain>
    </source>
</reference>
<dbReference type="InterPro" id="IPR058649">
    <property type="entry name" value="CzcB_C"/>
</dbReference>
<dbReference type="InterPro" id="IPR006143">
    <property type="entry name" value="RND_pump_MFP"/>
</dbReference>
<dbReference type="OrthoDB" id="9806939at2"/>
<feature type="compositionally biased region" description="Polar residues" evidence="6">
    <location>
        <begin position="56"/>
        <end position="74"/>
    </location>
</feature>
<organism evidence="11 12">
    <name type="scientific">Gimesia chilikensis</name>
    <dbReference type="NCBI Taxonomy" id="2605989"/>
    <lineage>
        <taxon>Bacteria</taxon>
        <taxon>Pseudomonadati</taxon>
        <taxon>Planctomycetota</taxon>
        <taxon>Planctomycetia</taxon>
        <taxon>Planctomycetales</taxon>
        <taxon>Planctomycetaceae</taxon>
        <taxon>Gimesia</taxon>
    </lineage>
</organism>
<evidence type="ECO:0000256" key="7">
    <source>
        <dbReference type="SAM" id="Phobius"/>
    </source>
</evidence>
<proteinExistence type="inferred from homology"/>
<evidence type="ECO:0000259" key="8">
    <source>
        <dbReference type="Pfam" id="PF25954"/>
    </source>
</evidence>
<keyword evidence="2" id="KW-0813">Transport</keyword>
<keyword evidence="4" id="KW-0105">Cadmium resistance</keyword>
<evidence type="ECO:0000256" key="3">
    <source>
        <dbReference type="ARBA" id="ARBA00022833"/>
    </source>
</evidence>
<accession>A0A517PL81</accession>
<keyword evidence="12" id="KW-1185">Reference proteome</keyword>
<dbReference type="GO" id="GO:0046686">
    <property type="term" value="P:response to cadmium ion"/>
    <property type="evidence" value="ECO:0007669"/>
    <property type="project" value="UniProtKB-KW"/>
</dbReference>
<dbReference type="InterPro" id="IPR058792">
    <property type="entry name" value="Beta-barrel_RND_2"/>
</dbReference>
<evidence type="ECO:0000313" key="12">
    <source>
        <dbReference type="Proteomes" id="UP000320421"/>
    </source>
</evidence>
<evidence type="ECO:0000259" key="9">
    <source>
        <dbReference type="Pfam" id="PF25973"/>
    </source>
</evidence>
<dbReference type="GO" id="GO:0030313">
    <property type="term" value="C:cell envelope"/>
    <property type="evidence" value="ECO:0007669"/>
    <property type="project" value="TreeGrafter"/>
</dbReference>
<gene>
    <name evidence="11" type="primary">czcB_1</name>
    <name evidence="11" type="ORF">HG66A1_19110</name>
</gene>
<dbReference type="Gene3D" id="2.40.420.20">
    <property type="match status" value="1"/>
</dbReference>
<feature type="compositionally biased region" description="Low complexity" evidence="6">
    <location>
        <begin position="46"/>
        <end position="55"/>
    </location>
</feature>
<feature type="domain" description="CzcB-like C-terminal circularly permuted SH3-like" evidence="10">
    <location>
        <begin position="440"/>
        <end position="501"/>
    </location>
</feature>
<dbReference type="FunFam" id="2.40.420.20:FF:000006">
    <property type="entry name" value="RND family efflux transporter MFP subunit"/>
    <property type="match status" value="1"/>
</dbReference>
<dbReference type="EMBL" id="CP036266">
    <property type="protein sequence ID" value="QDT20126.1"/>
    <property type="molecule type" value="Genomic_DNA"/>
</dbReference>
<dbReference type="Pfam" id="PF25973">
    <property type="entry name" value="BSH_CzcB"/>
    <property type="match status" value="1"/>
</dbReference>
<dbReference type="FunFam" id="2.40.30.170:FF:000010">
    <property type="entry name" value="Efflux RND transporter periplasmic adaptor subunit"/>
    <property type="match status" value="1"/>
</dbReference>
<evidence type="ECO:0000313" key="11">
    <source>
        <dbReference type="EMBL" id="QDT20126.1"/>
    </source>
</evidence>
<dbReference type="GO" id="GO:0022857">
    <property type="term" value="F:transmembrane transporter activity"/>
    <property type="evidence" value="ECO:0007669"/>
    <property type="project" value="InterPro"/>
</dbReference>
<evidence type="ECO:0000259" key="10">
    <source>
        <dbReference type="Pfam" id="PF25975"/>
    </source>
</evidence>
<dbReference type="SUPFAM" id="SSF111369">
    <property type="entry name" value="HlyD-like secretion proteins"/>
    <property type="match status" value="1"/>
</dbReference>
<evidence type="ECO:0000256" key="1">
    <source>
        <dbReference type="ARBA" id="ARBA00009477"/>
    </source>
</evidence>
<name>A0A517PL81_9PLAN</name>
<dbReference type="GO" id="GO:0060003">
    <property type="term" value="P:copper ion export"/>
    <property type="evidence" value="ECO:0007669"/>
    <property type="project" value="TreeGrafter"/>
</dbReference>
<keyword evidence="3" id="KW-0862">Zinc</keyword>
<comment type="function">
    <text evidence="5">CzcA and CzcB together would act in zinc efflux nearly as effectively as the complete czc efflux system (CzcABC). The CzcB protein is thought to funnel zinc cations to the CzcA transport protein.</text>
</comment>
<keyword evidence="7" id="KW-0812">Transmembrane</keyword>
<dbReference type="InterPro" id="IPR058647">
    <property type="entry name" value="BSH_CzcB-like"/>
</dbReference>
<dbReference type="Proteomes" id="UP000320421">
    <property type="component" value="Chromosome"/>
</dbReference>
<dbReference type="Pfam" id="PF25954">
    <property type="entry name" value="Beta-barrel_RND_2"/>
    <property type="match status" value="1"/>
</dbReference>
<feature type="domain" description="CzcB-like barrel-sandwich hybrid" evidence="9">
    <location>
        <begin position="114"/>
        <end position="352"/>
    </location>
</feature>
<feature type="domain" description="CusB-like beta-barrel" evidence="8">
    <location>
        <begin position="355"/>
        <end position="433"/>
    </location>
</feature>
<dbReference type="PANTHER" id="PTHR30097">
    <property type="entry name" value="CATION EFFLUX SYSTEM PROTEIN CUSB"/>
    <property type="match status" value="1"/>
</dbReference>
<keyword evidence="7" id="KW-0472">Membrane</keyword>
<dbReference type="GO" id="GO:0015679">
    <property type="term" value="P:plasma membrane copper ion transport"/>
    <property type="evidence" value="ECO:0007669"/>
    <property type="project" value="TreeGrafter"/>
</dbReference>
<feature type="region of interest" description="Disordered" evidence="6">
    <location>
        <begin position="46"/>
        <end position="76"/>
    </location>
</feature>
<evidence type="ECO:0000256" key="2">
    <source>
        <dbReference type="ARBA" id="ARBA00022448"/>
    </source>
</evidence>
<dbReference type="InterPro" id="IPR051909">
    <property type="entry name" value="MFP_Cation_Efflux"/>
</dbReference>
<dbReference type="Gene3D" id="2.40.30.170">
    <property type="match status" value="1"/>
</dbReference>
<feature type="transmembrane region" description="Helical" evidence="7">
    <location>
        <begin position="20"/>
        <end position="39"/>
    </location>
</feature>
<dbReference type="Pfam" id="PF25975">
    <property type="entry name" value="CzcB_C"/>
    <property type="match status" value="1"/>
</dbReference>
<protein>
    <submittedName>
        <fullName evidence="11">Cobalt-zinc-cadmium resistance protein CzcB</fullName>
    </submittedName>
</protein>
<dbReference type="PANTHER" id="PTHR30097:SF4">
    <property type="entry name" value="SLR6042 PROTEIN"/>
    <property type="match status" value="1"/>
</dbReference>
<dbReference type="NCBIfam" id="TIGR01730">
    <property type="entry name" value="RND_mfp"/>
    <property type="match status" value="1"/>
</dbReference>
<keyword evidence="7" id="KW-1133">Transmembrane helix</keyword>
<dbReference type="AlphaFoldDB" id="A0A517PL81"/>
<dbReference type="RefSeq" id="WP_145182498.1">
    <property type="nucleotide sequence ID" value="NZ_CP036266.1"/>
</dbReference>
<sequence>MNQTTGQLPTQPVNASHKPVLFLVLAIIAIVAGVGIYQFRSHKSAADSAPAPEESQQTGTTSEQAPQKENSGPVTITLPESKWKVSGLQIEPVATGRFEETIRLTGKVSLNEDKVAHIYPMVEGSVDKVDVGLGQVVKANDLLVVVHSREIGQAKLDLYQARLQQEMAVVKDKIQQEIATNTRQLLAALRKREPINEIEERFRSRSMGDYRERLLMAYAGYLKSDADVERLEEPTKSGAVAFKQLHAAKSSRNADLAAFQARIEQIEYELKTSLLLSSQSVKEASTRVAVAATSLRILGCDEQEIQTINPEQQGAAISHYFVRAPINGTIISKDVTLKEQIRPQSQIFSIADLSTVWITADIYEKNLPLLASLSGKPVRVFNEAWPDRSFQARIFYTGEIMDEKTRTVAMRAIADNPDHLLKPGMFVNIEFESGSEQELVIVPRSALQEHEGQDFVFVHTGEGEFEKRLIKPGKQNETTAVILEGLKPGERVVLQGGFILKSKMLEDLMGEE</sequence>